<evidence type="ECO:0000313" key="3">
    <source>
        <dbReference type="Proteomes" id="UP000501690"/>
    </source>
</evidence>
<evidence type="ECO:0000256" key="1">
    <source>
        <dbReference type="SAM" id="MobiDB-lite"/>
    </source>
</evidence>
<protein>
    <submittedName>
        <fullName evidence="2">Uncharacterized protein</fullName>
    </submittedName>
</protein>
<keyword evidence="3" id="KW-1185">Reference proteome</keyword>
<feature type="region of interest" description="Disordered" evidence="1">
    <location>
        <begin position="80"/>
        <end position="103"/>
    </location>
</feature>
<gene>
    <name evidence="2" type="ORF">DEO72_LG1g2556</name>
</gene>
<dbReference type="EMBL" id="CP039345">
    <property type="protein sequence ID" value="QCD78920.1"/>
    <property type="molecule type" value="Genomic_DNA"/>
</dbReference>
<evidence type="ECO:0000313" key="2">
    <source>
        <dbReference type="EMBL" id="QCD78920.1"/>
    </source>
</evidence>
<feature type="region of interest" description="Disordered" evidence="1">
    <location>
        <begin position="1"/>
        <end position="20"/>
    </location>
</feature>
<organism evidence="2 3">
    <name type="scientific">Vigna unguiculata</name>
    <name type="common">Cowpea</name>
    <dbReference type="NCBI Taxonomy" id="3917"/>
    <lineage>
        <taxon>Eukaryota</taxon>
        <taxon>Viridiplantae</taxon>
        <taxon>Streptophyta</taxon>
        <taxon>Embryophyta</taxon>
        <taxon>Tracheophyta</taxon>
        <taxon>Spermatophyta</taxon>
        <taxon>Magnoliopsida</taxon>
        <taxon>eudicotyledons</taxon>
        <taxon>Gunneridae</taxon>
        <taxon>Pentapetalae</taxon>
        <taxon>rosids</taxon>
        <taxon>fabids</taxon>
        <taxon>Fabales</taxon>
        <taxon>Fabaceae</taxon>
        <taxon>Papilionoideae</taxon>
        <taxon>50 kb inversion clade</taxon>
        <taxon>NPAAA clade</taxon>
        <taxon>indigoferoid/millettioid clade</taxon>
        <taxon>Phaseoleae</taxon>
        <taxon>Vigna</taxon>
    </lineage>
</organism>
<name>A0A4D6KQI2_VIGUN</name>
<dbReference type="Proteomes" id="UP000501690">
    <property type="component" value="Linkage Group LG1"/>
</dbReference>
<accession>A0A4D6KQI2</accession>
<reference evidence="2 3" key="1">
    <citation type="submission" date="2019-04" db="EMBL/GenBank/DDBJ databases">
        <title>An improved genome assembly and genetic linkage map for asparagus bean, Vigna unguiculata ssp. sesquipedialis.</title>
        <authorList>
            <person name="Xia Q."/>
            <person name="Zhang R."/>
            <person name="Dong Y."/>
        </authorList>
    </citation>
    <scope>NUCLEOTIDE SEQUENCE [LARGE SCALE GENOMIC DNA]</scope>
    <source>
        <tissue evidence="2">Leaf</tissue>
    </source>
</reference>
<proteinExistence type="predicted"/>
<dbReference type="AlphaFoldDB" id="A0A4D6KQI2"/>
<sequence length="103" mass="11561">MSTPNFVRSTHTKRGHLKEHSLLRATTQRMLILPSILSHNSMNTPTFDPLDIAQSLVDHAHPKQAKHDVSFIKNRLALNKSRQTQKVSRPSGEGHMLSGTKCL</sequence>